<proteinExistence type="predicted"/>
<dbReference type="RefSeq" id="WP_309540490.1">
    <property type="nucleotide sequence ID" value="NZ_CP133659.1"/>
</dbReference>
<dbReference type="EMBL" id="CP133659">
    <property type="protein sequence ID" value="WMW64397.1"/>
    <property type="molecule type" value="Genomic_DNA"/>
</dbReference>
<name>A0ABY9QYH5_9BACT</name>
<keyword evidence="2" id="KW-1185">Reference proteome</keyword>
<organism evidence="1 2">
    <name type="scientific">Nitratidesulfovibrio liaohensis</name>
    <dbReference type="NCBI Taxonomy" id="2604158"/>
    <lineage>
        <taxon>Bacteria</taxon>
        <taxon>Pseudomonadati</taxon>
        <taxon>Thermodesulfobacteriota</taxon>
        <taxon>Desulfovibrionia</taxon>
        <taxon>Desulfovibrionales</taxon>
        <taxon>Desulfovibrionaceae</taxon>
        <taxon>Nitratidesulfovibrio</taxon>
    </lineage>
</organism>
<evidence type="ECO:0000313" key="2">
    <source>
        <dbReference type="Proteomes" id="UP001180616"/>
    </source>
</evidence>
<accession>A0ABY9QYH5</accession>
<gene>
    <name evidence="1" type="ORF">KPS_002409</name>
</gene>
<evidence type="ECO:0000313" key="1">
    <source>
        <dbReference type="EMBL" id="WMW64397.1"/>
    </source>
</evidence>
<dbReference type="Proteomes" id="UP001180616">
    <property type="component" value="Chromosome"/>
</dbReference>
<sequence length="118" mass="12578">MTAAADLRIMLDDPAGPSVVVSLVLDDGTERAGVRAVVRRCGNLPPLWLGDAAGGNRSATWAEVTVHADDLAADDALQHVVLAGGTTWRVTVMEDLSDATGLYGWRIAVRTDQRLRAR</sequence>
<protein>
    <submittedName>
        <fullName evidence="1">Uncharacterized protein</fullName>
    </submittedName>
</protein>
<reference evidence="1" key="1">
    <citation type="submission" date="2023-09" db="EMBL/GenBank/DDBJ databases">
        <authorList>
            <consortium name="CW5 consortium"/>
            <person name="Lu C.-W."/>
        </authorList>
    </citation>
    <scope>NUCLEOTIDE SEQUENCE</scope>
    <source>
        <strain evidence="1">KPS</strain>
    </source>
</reference>